<gene>
    <name evidence="1" type="ordered locus">CJA_1106</name>
</gene>
<dbReference type="EMBL" id="CP000934">
    <property type="protein sequence ID" value="ACE84408.1"/>
    <property type="molecule type" value="Genomic_DNA"/>
</dbReference>
<accession>B3PBP2</accession>
<protein>
    <recommendedName>
        <fullName evidence="3">MalT-like TPR region domain-containing protein</fullName>
    </recommendedName>
</protein>
<dbReference type="RefSeq" id="WP_012486754.1">
    <property type="nucleotide sequence ID" value="NC_010995.1"/>
</dbReference>
<proteinExistence type="predicted"/>
<dbReference type="KEGG" id="cja:CJA_1106"/>
<organism evidence="1 2">
    <name type="scientific">Cellvibrio japonicus (strain Ueda107)</name>
    <name type="common">Pseudomonas fluorescens subsp. cellulosa</name>
    <dbReference type="NCBI Taxonomy" id="498211"/>
    <lineage>
        <taxon>Bacteria</taxon>
        <taxon>Pseudomonadati</taxon>
        <taxon>Pseudomonadota</taxon>
        <taxon>Gammaproteobacteria</taxon>
        <taxon>Cellvibrionales</taxon>
        <taxon>Cellvibrionaceae</taxon>
        <taxon>Cellvibrio</taxon>
    </lineage>
</organism>
<dbReference type="eggNOG" id="ENOG5032ZZH">
    <property type="taxonomic scope" value="Bacteria"/>
</dbReference>
<sequence>MYDHVESPGDHQLALSAWKQAIQLGNQALTDKLMEKARINYQVALHMARAMARATSDWGTGISVLQTDRIMAAWVVTQHNLADLYVQIGLLGRAAEHLCDAHEFIFGLRNHPMDAVADLALRHLRITGMELMVFLQKYGDYPRISQTLWATQIPFSPLSPTQ</sequence>
<keyword evidence="2" id="KW-1185">Reference proteome</keyword>
<evidence type="ECO:0000313" key="1">
    <source>
        <dbReference type="EMBL" id="ACE84408.1"/>
    </source>
</evidence>
<reference evidence="1 2" key="1">
    <citation type="journal article" date="2008" name="J. Bacteriol.">
        <title>Insights into plant cell wall degradation from the genome sequence of the soil bacterium Cellvibrio japonicus.</title>
        <authorList>
            <person name="Deboy R.T."/>
            <person name="Mongodin E.F."/>
            <person name="Fouts D.E."/>
            <person name="Tailford L.E."/>
            <person name="Khouri H."/>
            <person name="Emerson J.B."/>
            <person name="Mohamoud Y."/>
            <person name="Watkins K."/>
            <person name="Henrissat B."/>
            <person name="Gilbert H.J."/>
            <person name="Nelson K.E."/>
        </authorList>
    </citation>
    <scope>NUCLEOTIDE SEQUENCE [LARGE SCALE GENOMIC DNA]</scope>
    <source>
        <strain evidence="1 2">Ueda107</strain>
    </source>
</reference>
<dbReference type="STRING" id="498211.CJA_1106"/>
<dbReference type="AlphaFoldDB" id="B3PBP2"/>
<evidence type="ECO:0008006" key="3">
    <source>
        <dbReference type="Google" id="ProtNLM"/>
    </source>
</evidence>
<dbReference type="HOGENOM" id="CLU_1632388_0_0_6"/>
<name>B3PBP2_CELJU</name>
<evidence type="ECO:0000313" key="2">
    <source>
        <dbReference type="Proteomes" id="UP000001036"/>
    </source>
</evidence>
<dbReference type="OrthoDB" id="5588378at2"/>
<dbReference type="Proteomes" id="UP000001036">
    <property type="component" value="Chromosome"/>
</dbReference>